<feature type="transmembrane region" description="Helical" evidence="9">
    <location>
        <begin position="119"/>
        <end position="140"/>
    </location>
</feature>
<dbReference type="PANTHER" id="PTHR33908">
    <property type="entry name" value="MANNOSYLTRANSFERASE YKCB-RELATED"/>
    <property type="match status" value="1"/>
</dbReference>
<keyword evidence="7 9" id="KW-0472">Membrane</keyword>
<comment type="caution">
    <text evidence="12">The sequence shown here is derived from an EMBL/GenBank/DDBJ whole genome shotgun (WGS) entry which is preliminary data.</text>
</comment>
<feature type="region of interest" description="Disordered" evidence="8">
    <location>
        <begin position="1"/>
        <end position="20"/>
    </location>
</feature>
<organism evidence="12 13">
    <name type="scientific">Cupriavidus campinensis</name>
    <dbReference type="NCBI Taxonomy" id="151783"/>
    <lineage>
        <taxon>Bacteria</taxon>
        <taxon>Pseudomonadati</taxon>
        <taxon>Pseudomonadota</taxon>
        <taxon>Betaproteobacteria</taxon>
        <taxon>Burkholderiales</taxon>
        <taxon>Burkholderiaceae</taxon>
        <taxon>Cupriavidus</taxon>
    </lineage>
</organism>
<keyword evidence="4" id="KW-0808">Transferase</keyword>
<dbReference type="InterPro" id="IPR038731">
    <property type="entry name" value="RgtA/B/C-like"/>
</dbReference>
<dbReference type="EMBL" id="VCIZ01000032">
    <property type="protein sequence ID" value="TSP09240.1"/>
    <property type="molecule type" value="Genomic_DNA"/>
</dbReference>
<evidence type="ECO:0000256" key="5">
    <source>
        <dbReference type="ARBA" id="ARBA00022692"/>
    </source>
</evidence>
<feature type="transmembrane region" description="Helical" evidence="9">
    <location>
        <begin position="146"/>
        <end position="164"/>
    </location>
</feature>
<feature type="transmembrane region" description="Helical" evidence="9">
    <location>
        <begin position="241"/>
        <end position="260"/>
    </location>
</feature>
<evidence type="ECO:0000256" key="6">
    <source>
        <dbReference type="ARBA" id="ARBA00022989"/>
    </source>
</evidence>
<protein>
    <submittedName>
        <fullName evidence="12">Glycosyltransferase family 39 protein</fullName>
    </submittedName>
</protein>
<feature type="transmembrane region" description="Helical" evidence="9">
    <location>
        <begin position="419"/>
        <end position="438"/>
    </location>
</feature>
<dbReference type="Pfam" id="PF18583">
    <property type="entry name" value="Arnt_C"/>
    <property type="match status" value="1"/>
</dbReference>
<dbReference type="InterPro" id="IPR040845">
    <property type="entry name" value="Arnt_C"/>
</dbReference>
<feature type="transmembrane region" description="Helical" evidence="9">
    <location>
        <begin position="203"/>
        <end position="229"/>
    </location>
</feature>
<evidence type="ECO:0000256" key="3">
    <source>
        <dbReference type="ARBA" id="ARBA00022676"/>
    </source>
</evidence>
<evidence type="ECO:0000256" key="7">
    <source>
        <dbReference type="ARBA" id="ARBA00023136"/>
    </source>
</evidence>
<keyword evidence="3" id="KW-0328">Glycosyltransferase</keyword>
<evidence type="ECO:0000259" key="11">
    <source>
        <dbReference type="Pfam" id="PF18583"/>
    </source>
</evidence>
<feature type="transmembrane region" description="Helical" evidence="9">
    <location>
        <begin position="450"/>
        <end position="467"/>
    </location>
</feature>
<gene>
    <name evidence="12" type="ORF">FGG12_28800</name>
</gene>
<evidence type="ECO:0000256" key="4">
    <source>
        <dbReference type="ARBA" id="ARBA00022679"/>
    </source>
</evidence>
<dbReference type="InterPro" id="IPR050297">
    <property type="entry name" value="LipidA_mod_glycosyltrf_83"/>
</dbReference>
<feature type="transmembrane region" description="Helical" evidence="9">
    <location>
        <begin position="37"/>
        <end position="58"/>
    </location>
</feature>
<dbReference type="Pfam" id="PF13231">
    <property type="entry name" value="PMT_2"/>
    <property type="match status" value="1"/>
</dbReference>
<reference evidence="12 13" key="1">
    <citation type="submission" date="2019-05" db="EMBL/GenBank/DDBJ databases">
        <title>Whole genome sequence analysis of Cupriavidus campinensis S14E4C strain.</title>
        <authorList>
            <person name="Abbaszade G."/>
            <person name="Szabo A."/>
            <person name="Toumi M."/>
            <person name="Toth E."/>
        </authorList>
    </citation>
    <scope>NUCLEOTIDE SEQUENCE [LARGE SCALE GENOMIC DNA]</scope>
    <source>
        <strain evidence="12 13">S14E4C</strain>
    </source>
</reference>
<feature type="transmembrane region" description="Helical" evidence="9">
    <location>
        <begin position="387"/>
        <end position="407"/>
    </location>
</feature>
<evidence type="ECO:0000313" key="13">
    <source>
        <dbReference type="Proteomes" id="UP000318943"/>
    </source>
</evidence>
<evidence type="ECO:0000256" key="8">
    <source>
        <dbReference type="SAM" id="MobiDB-lite"/>
    </source>
</evidence>
<keyword evidence="13" id="KW-1185">Reference proteome</keyword>
<accession>A0ABY3EEB2</accession>
<name>A0ABY3EEB2_9BURK</name>
<feature type="transmembrane region" description="Helical" evidence="9">
    <location>
        <begin position="335"/>
        <end position="352"/>
    </location>
</feature>
<keyword evidence="5 9" id="KW-0812">Transmembrane</keyword>
<feature type="transmembrane region" description="Helical" evidence="9">
    <location>
        <begin position="292"/>
        <end position="314"/>
    </location>
</feature>
<keyword evidence="6 9" id="KW-1133">Transmembrane helix</keyword>
<evidence type="ECO:0000259" key="10">
    <source>
        <dbReference type="Pfam" id="PF13231"/>
    </source>
</evidence>
<sequence length="592" mass="64651">MPLPQSHPPSPSLSTPQPAVTPARPLEGWHVGAWSPAMAWAAAFIAVALLVWFGTLGMRHLLGPDEGRYGEISREMLATGDWVTIRYNALKYFEKPPFHMWVTALTYALWGVGEWQARLCVALAGLAGIVMSMLATWRWFGARAAAFAGLALLAAPMWSVAAHFNTLDMTLAGVMACVLACMLLAQHPAASASARRGWMLGCWVAMGVAVLTKGLVGVALPGLVLVIYIGITRDWRLWRRLHLASGMVVLLAVTVPWFWLVSARNPEFLHFFFIHEHWQRYTSGVHARPGPIWYFVPLVVGGFLPWVGLFPRLWRAIGTPPVDEPDDVAERFRPALLAGIWAIAIFVFFSLSHSKLPGYIVPVIPAMGILAGVALDRLDVRAWRRQLGGMAIVAACGLLASPVVATLNANHTPNAFYRAYAIWAAAAFVVMLLGIAAARWLLRRGVLPSVAVYALGMYLGFTAALVGHETVGGPASGADIAPLVQQKLTPGMPFYGVKMLDHTLPFYVRHPLIMVAEADELSFGTEVEPNRWLPDMATFAKVWRNGQPAMAVMSPETYLALSPTLPLYVVARDWRRVVVTNVPGPAPTLASR</sequence>
<evidence type="ECO:0000256" key="2">
    <source>
        <dbReference type="ARBA" id="ARBA00022475"/>
    </source>
</evidence>
<feature type="domain" description="Aminoarabinose transferase C-terminal" evidence="11">
    <location>
        <begin position="480"/>
        <end position="581"/>
    </location>
</feature>
<feature type="transmembrane region" description="Helical" evidence="9">
    <location>
        <begin position="171"/>
        <end position="191"/>
    </location>
</feature>
<evidence type="ECO:0000313" key="12">
    <source>
        <dbReference type="EMBL" id="TSP09240.1"/>
    </source>
</evidence>
<dbReference type="PANTHER" id="PTHR33908:SF3">
    <property type="entry name" value="UNDECAPRENYL PHOSPHATE-ALPHA-4-AMINO-4-DEOXY-L-ARABINOSE ARABINOSYL TRANSFERASE"/>
    <property type="match status" value="1"/>
</dbReference>
<feature type="domain" description="Glycosyltransferase RgtA/B/C/D-like" evidence="10">
    <location>
        <begin position="95"/>
        <end position="258"/>
    </location>
</feature>
<keyword evidence="2" id="KW-1003">Cell membrane</keyword>
<evidence type="ECO:0000256" key="1">
    <source>
        <dbReference type="ARBA" id="ARBA00004651"/>
    </source>
</evidence>
<dbReference type="Proteomes" id="UP000318943">
    <property type="component" value="Unassembled WGS sequence"/>
</dbReference>
<feature type="compositionally biased region" description="Pro residues" evidence="8">
    <location>
        <begin position="1"/>
        <end position="11"/>
    </location>
</feature>
<evidence type="ECO:0000256" key="9">
    <source>
        <dbReference type="SAM" id="Phobius"/>
    </source>
</evidence>
<feature type="transmembrane region" description="Helical" evidence="9">
    <location>
        <begin position="358"/>
        <end position="375"/>
    </location>
</feature>
<comment type="subcellular location">
    <subcellularLocation>
        <location evidence="1">Cell membrane</location>
        <topology evidence="1">Multi-pass membrane protein</topology>
    </subcellularLocation>
</comment>
<proteinExistence type="predicted"/>